<evidence type="ECO:0000313" key="6">
    <source>
        <dbReference type="EMBL" id="KYO65424.1"/>
    </source>
</evidence>
<dbReference type="InterPro" id="IPR006638">
    <property type="entry name" value="Elp3/MiaA/NifB-like_rSAM"/>
</dbReference>
<dbReference type="Gene3D" id="3.20.20.70">
    <property type="entry name" value="Aldolase class I"/>
    <property type="match status" value="1"/>
</dbReference>
<dbReference type="EC" id="2.-.-.-" evidence="6"/>
<dbReference type="InterPro" id="IPR013785">
    <property type="entry name" value="Aldolase_TIM"/>
</dbReference>
<accession>A0A162MEA0</accession>
<dbReference type="SFLD" id="SFLDS00029">
    <property type="entry name" value="Radical_SAM"/>
    <property type="match status" value="1"/>
</dbReference>
<name>A0A162MEA0_9FIRM</name>
<protein>
    <submittedName>
        <fullName evidence="6">Putative mycofactocin radical SAM maturase MftC</fullName>
        <ecNumber evidence="6">2.-.-.-</ecNumber>
    </submittedName>
</protein>
<keyword evidence="6" id="KW-0808">Transferase</keyword>
<evidence type="ECO:0000313" key="7">
    <source>
        <dbReference type="Proteomes" id="UP000075737"/>
    </source>
</evidence>
<evidence type="ECO:0000256" key="2">
    <source>
        <dbReference type="ARBA" id="ARBA00022723"/>
    </source>
</evidence>
<keyword evidence="1" id="KW-0949">S-adenosyl-L-methionine</keyword>
<evidence type="ECO:0000256" key="3">
    <source>
        <dbReference type="ARBA" id="ARBA00023004"/>
    </source>
</evidence>
<dbReference type="STRING" id="520767.ATZ99_16580"/>
<gene>
    <name evidence="6" type="primary">mftC</name>
    <name evidence="6" type="ORF">ATZ99_16580</name>
</gene>
<sequence length="459" mass="53121">MDLARTYIGEKVLEQGLKFIVKEPVNNIEKIVEWVEKLPMPEHHRRNVSNVKSFLKNKESNWYKLAERLLTEVDPHVKQKFAVNFFLNANFLGVQKQTENAKKLGYSVPWALLIDPTERCNLNCIGCWAGDYQRKEELSYELLDRILTEAEELGIYFIVMSGGEPLLRKDDIIRLAEKHNSMGFHLFTNGTLIDDKLIEEMKRVGNITLAFSIEGFEESTDKRRGKGVFKKVMDAMDRMRKAGLLYGVSVTYTRNNTEELASEEFVDMLVDKGVAFAWYFTYIPIGKDVDLELMATPEQRAYMYDRILEYRRTKPIFIMDFWNDGEASNGCIAGGRRYLHINAQGEVEPCAFVHYSTCNIKNVSLKEALGSPIMRAYQKRQPFNLNMRRPCPLIDNPEMLKEIVEESGAYPTQLHADETAAEFAEKLKPYAQKWGELADRIWYETHGEEEKIELEEVES</sequence>
<dbReference type="InterPro" id="IPR023885">
    <property type="entry name" value="4Fe4S-binding_SPASM_dom"/>
</dbReference>
<organism evidence="6 7">
    <name type="scientific">Thermovenabulum gondwanense</name>
    <dbReference type="NCBI Taxonomy" id="520767"/>
    <lineage>
        <taxon>Bacteria</taxon>
        <taxon>Bacillati</taxon>
        <taxon>Bacillota</taxon>
        <taxon>Clostridia</taxon>
        <taxon>Thermosediminibacterales</taxon>
        <taxon>Thermosediminibacteraceae</taxon>
        <taxon>Thermovenabulum</taxon>
    </lineage>
</organism>
<dbReference type="CDD" id="cd21128">
    <property type="entry name" value="SPASM_rSAM"/>
    <property type="match status" value="1"/>
</dbReference>
<evidence type="ECO:0000259" key="5">
    <source>
        <dbReference type="PROSITE" id="PS51918"/>
    </source>
</evidence>
<dbReference type="Pfam" id="PF04055">
    <property type="entry name" value="Radical_SAM"/>
    <property type="match status" value="1"/>
</dbReference>
<dbReference type="SFLD" id="SFLDG01067">
    <property type="entry name" value="SPASM/twitch_domain_containing"/>
    <property type="match status" value="1"/>
</dbReference>
<feature type="domain" description="Radical SAM core" evidence="5">
    <location>
        <begin position="106"/>
        <end position="314"/>
    </location>
</feature>
<dbReference type="PANTHER" id="PTHR43524">
    <property type="entry name" value="RADICAL SAM SUPERFAMILY PROTEIN"/>
    <property type="match status" value="1"/>
</dbReference>
<dbReference type="Proteomes" id="UP000075737">
    <property type="component" value="Unassembled WGS sequence"/>
</dbReference>
<dbReference type="InterPro" id="IPR007197">
    <property type="entry name" value="rSAM"/>
</dbReference>
<comment type="caution">
    <text evidence="6">The sequence shown here is derived from an EMBL/GenBank/DDBJ whole genome shotgun (WGS) entry which is preliminary data.</text>
</comment>
<reference evidence="6 7" key="1">
    <citation type="submission" date="2015-12" db="EMBL/GenBank/DDBJ databases">
        <title>Draft genome of Thermovenabulum gondwanense isolated from a red thermophilic microbial mat colonisisng an outflow channel of a bore well.</title>
        <authorList>
            <person name="Patel B.K."/>
        </authorList>
    </citation>
    <scope>NUCLEOTIDE SEQUENCE [LARGE SCALE GENOMIC DNA]</scope>
    <source>
        <strain evidence="6 7">R270</strain>
    </source>
</reference>
<dbReference type="PATRIC" id="fig|520767.4.peg.1775"/>
<dbReference type="SFLD" id="SFLDG01386">
    <property type="entry name" value="main_SPASM_domain-containing"/>
    <property type="match status" value="1"/>
</dbReference>
<dbReference type="PANTHER" id="PTHR43524:SF1">
    <property type="entry name" value="RADICAL SAM SUPERFAMILY PROTEIN"/>
    <property type="match status" value="1"/>
</dbReference>
<dbReference type="InterPro" id="IPR058240">
    <property type="entry name" value="rSAM_sf"/>
</dbReference>
<proteinExistence type="predicted"/>
<dbReference type="GO" id="GO:0046872">
    <property type="term" value="F:metal ion binding"/>
    <property type="evidence" value="ECO:0007669"/>
    <property type="project" value="UniProtKB-KW"/>
</dbReference>
<dbReference type="EMBL" id="LOHZ01000035">
    <property type="protein sequence ID" value="KYO65424.1"/>
    <property type="molecule type" value="Genomic_DNA"/>
</dbReference>
<dbReference type="GO" id="GO:0051536">
    <property type="term" value="F:iron-sulfur cluster binding"/>
    <property type="evidence" value="ECO:0007669"/>
    <property type="project" value="UniProtKB-KW"/>
</dbReference>
<evidence type="ECO:0000256" key="4">
    <source>
        <dbReference type="ARBA" id="ARBA00023014"/>
    </source>
</evidence>
<dbReference type="PROSITE" id="PS51918">
    <property type="entry name" value="RADICAL_SAM"/>
    <property type="match status" value="1"/>
</dbReference>
<dbReference type="OrthoDB" id="9782387at2"/>
<dbReference type="SUPFAM" id="SSF102114">
    <property type="entry name" value="Radical SAM enzymes"/>
    <property type="match status" value="1"/>
</dbReference>
<dbReference type="AlphaFoldDB" id="A0A162MEA0"/>
<keyword evidence="4" id="KW-0411">Iron-sulfur</keyword>
<dbReference type="CDD" id="cd01335">
    <property type="entry name" value="Radical_SAM"/>
    <property type="match status" value="1"/>
</dbReference>
<keyword evidence="3" id="KW-0408">Iron</keyword>
<keyword evidence="7" id="KW-1185">Reference proteome</keyword>
<dbReference type="Pfam" id="PF13186">
    <property type="entry name" value="SPASM"/>
    <property type="match status" value="1"/>
</dbReference>
<dbReference type="GO" id="GO:0016740">
    <property type="term" value="F:transferase activity"/>
    <property type="evidence" value="ECO:0007669"/>
    <property type="project" value="UniProtKB-KW"/>
</dbReference>
<dbReference type="RefSeq" id="WP_068748774.1">
    <property type="nucleotide sequence ID" value="NZ_LOHZ01000035.1"/>
</dbReference>
<dbReference type="SMART" id="SM00729">
    <property type="entry name" value="Elp3"/>
    <property type="match status" value="1"/>
</dbReference>
<keyword evidence="2" id="KW-0479">Metal-binding</keyword>
<evidence type="ECO:0000256" key="1">
    <source>
        <dbReference type="ARBA" id="ARBA00022691"/>
    </source>
</evidence>